<gene>
    <name evidence="1" type="ORF">K7472_16265</name>
</gene>
<sequence>MGFWTPDGSTATADDTGTVHHIGPRRLWDTIEELHALFPTAPERDECGITVTAERQRGWWRSEDGPGWDLPEMAFA</sequence>
<dbReference type="RefSeq" id="WP_222978611.1">
    <property type="nucleotide sequence ID" value="NZ_JAINVZ010000010.1"/>
</dbReference>
<reference evidence="1 2" key="1">
    <citation type="submission" date="2021-08" db="EMBL/GenBank/DDBJ databases">
        <title>Streptomyces sp. PTM05 isolated from lichen.</title>
        <authorList>
            <person name="Somphong A."/>
            <person name="Phongsopitanun W."/>
            <person name="Tanasupawat S."/>
        </authorList>
    </citation>
    <scope>NUCLEOTIDE SEQUENCE [LARGE SCALE GENOMIC DNA]</scope>
    <source>
        <strain evidence="1 2">Ptm05</strain>
    </source>
</reference>
<evidence type="ECO:0000313" key="2">
    <source>
        <dbReference type="Proteomes" id="UP001198565"/>
    </source>
</evidence>
<accession>A0ABS7QVN6</accession>
<protein>
    <submittedName>
        <fullName evidence="1">Uncharacterized protein</fullName>
    </submittedName>
</protein>
<evidence type="ECO:0000313" key="1">
    <source>
        <dbReference type="EMBL" id="MBY8886410.1"/>
    </source>
</evidence>
<proteinExistence type="predicted"/>
<organism evidence="1 2">
    <name type="scientific">Streptantibioticus parmotrematis</name>
    <dbReference type="NCBI Taxonomy" id="2873249"/>
    <lineage>
        <taxon>Bacteria</taxon>
        <taxon>Bacillati</taxon>
        <taxon>Actinomycetota</taxon>
        <taxon>Actinomycetes</taxon>
        <taxon>Kitasatosporales</taxon>
        <taxon>Streptomycetaceae</taxon>
        <taxon>Streptantibioticus</taxon>
    </lineage>
</organism>
<comment type="caution">
    <text evidence="1">The sequence shown here is derived from an EMBL/GenBank/DDBJ whole genome shotgun (WGS) entry which is preliminary data.</text>
</comment>
<keyword evidence="2" id="KW-1185">Reference proteome</keyword>
<dbReference type="Proteomes" id="UP001198565">
    <property type="component" value="Unassembled WGS sequence"/>
</dbReference>
<dbReference type="EMBL" id="JAINVZ010000010">
    <property type="protein sequence ID" value="MBY8886410.1"/>
    <property type="molecule type" value="Genomic_DNA"/>
</dbReference>
<name>A0ABS7QVN6_9ACTN</name>